<keyword evidence="4" id="KW-0808">Transferase</keyword>
<organism evidence="9 10">
    <name type="scientific">Mucilaginibacter aquariorum</name>
    <dbReference type="NCBI Taxonomy" id="2967225"/>
    <lineage>
        <taxon>Bacteria</taxon>
        <taxon>Pseudomonadati</taxon>
        <taxon>Bacteroidota</taxon>
        <taxon>Sphingobacteriia</taxon>
        <taxon>Sphingobacteriales</taxon>
        <taxon>Sphingobacteriaceae</taxon>
        <taxon>Mucilaginibacter</taxon>
    </lineage>
</organism>
<feature type="transmembrane region" description="Helical" evidence="8">
    <location>
        <begin position="85"/>
        <end position="107"/>
    </location>
</feature>
<comment type="caution">
    <text evidence="9">The sequence shown here is derived from an EMBL/GenBank/DDBJ whole genome shotgun (WGS) entry which is preliminary data.</text>
</comment>
<dbReference type="InterPro" id="IPR050297">
    <property type="entry name" value="LipidA_mod_glycosyltrf_83"/>
</dbReference>
<dbReference type="EMBL" id="JANHOH010000001">
    <property type="protein sequence ID" value="MCQ6957915.1"/>
    <property type="molecule type" value="Genomic_DNA"/>
</dbReference>
<feature type="transmembrane region" description="Helical" evidence="8">
    <location>
        <begin position="332"/>
        <end position="350"/>
    </location>
</feature>
<accession>A0ABT1SZY2</accession>
<evidence type="ECO:0000313" key="9">
    <source>
        <dbReference type="EMBL" id="MCQ6957915.1"/>
    </source>
</evidence>
<evidence type="ECO:0000256" key="7">
    <source>
        <dbReference type="ARBA" id="ARBA00023136"/>
    </source>
</evidence>
<keyword evidence="10" id="KW-1185">Reference proteome</keyword>
<dbReference type="RefSeq" id="WP_256538105.1">
    <property type="nucleotide sequence ID" value="NZ_JANHOH010000001.1"/>
</dbReference>
<protein>
    <recommendedName>
        <fullName evidence="11">Glycosyltransferase RgtA/B/C/D-like domain-containing protein</fullName>
    </recommendedName>
</protein>
<gene>
    <name evidence="9" type="ORF">NPE20_08100</name>
</gene>
<keyword evidence="2" id="KW-1003">Cell membrane</keyword>
<evidence type="ECO:0000256" key="3">
    <source>
        <dbReference type="ARBA" id="ARBA00022676"/>
    </source>
</evidence>
<feature type="transmembrane region" description="Helical" evidence="8">
    <location>
        <begin position="301"/>
        <end position="320"/>
    </location>
</feature>
<feature type="transmembrane region" description="Helical" evidence="8">
    <location>
        <begin position="166"/>
        <end position="198"/>
    </location>
</feature>
<keyword evidence="5 8" id="KW-0812">Transmembrane</keyword>
<feature type="transmembrane region" description="Helical" evidence="8">
    <location>
        <begin position="54"/>
        <end position="78"/>
    </location>
</feature>
<dbReference type="Proteomes" id="UP001204376">
    <property type="component" value="Unassembled WGS sequence"/>
</dbReference>
<feature type="transmembrane region" description="Helical" evidence="8">
    <location>
        <begin position="362"/>
        <end position="380"/>
    </location>
</feature>
<feature type="transmembrane region" description="Helical" evidence="8">
    <location>
        <begin position="270"/>
        <end position="289"/>
    </location>
</feature>
<evidence type="ECO:0000256" key="6">
    <source>
        <dbReference type="ARBA" id="ARBA00022989"/>
    </source>
</evidence>
<dbReference type="PANTHER" id="PTHR33908:SF11">
    <property type="entry name" value="MEMBRANE PROTEIN"/>
    <property type="match status" value="1"/>
</dbReference>
<keyword evidence="3" id="KW-0328">Glycosyltransferase</keyword>
<evidence type="ECO:0000313" key="10">
    <source>
        <dbReference type="Proteomes" id="UP001204376"/>
    </source>
</evidence>
<name>A0ABT1SZY2_9SPHI</name>
<evidence type="ECO:0000256" key="1">
    <source>
        <dbReference type="ARBA" id="ARBA00004651"/>
    </source>
</evidence>
<feature type="transmembrane region" description="Helical" evidence="8">
    <location>
        <begin position="210"/>
        <end position="230"/>
    </location>
</feature>
<evidence type="ECO:0000256" key="8">
    <source>
        <dbReference type="SAM" id="Phobius"/>
    </source>
</evidence>
<proteinExistence type="predicted"/>
<evidence type="ECO:0000256" key="4">
    <source>
        <dbReference type="ARBA" id="ARBA00022679"/>
    </source>
</evidence>
<dbReference type="PANTHER" id="PTHR33908">
    <property type="entry name" value="MANNOSYLTRANSFERASE YKCB-RELATED"/>
    <property type="match status" value="1"/>
</dbReference>
<feature type="transmembrane region" description="Helical" evidence="8">
    <location>
        <begin position="119"/>
        <end position="138"/>
    </location>
</feature>
<evidence type="ECO:0000256" key="2">
    <source>
        <dbReference type="ARBA" id="ARBA00022475"/>
    </source>
</evidence>
<reference evidence="9 10" key="1">
    <citation type="submission" date="2022-07" db="EMBL/GenBank/DDBJ databases">
        <title>Mucilaginibacter sp. JC4.</title>
        <authorList>
            <person name="Le V."/>
            <person name="Ko S.-R."/>
            <person name="Ahn C.-Y."/>
            <person name="Oh H.-M."/>
        </authorList>
    </citation>
    <scope>NUCLEOTIDE SEQUENCE [LARGE SCALE GENOMIC DNA]</scope>
    <source>
        <strain evidence="9 10">JC4</strain>
    </source>
</reference>
<keyword evidence="7 8" id="KW-0472">Membrane</keyword>
<feature type="transmembrane region" description="Helical" evidence="8">
    <location>
        <begin position="143"/>
        <end position="160"/>
    </location>
</feature>
<evidence type="ECO:0000256" key="5">
    <source>
        <dbReference type="ARBA" id="ARBA00022692"/>
    </source>
</evidence>
<comment type="subcellular location">
    <subcellularLocation>
        <location evidence="1">Cell membrane</location>
        <topology evidence="1">Multi-pass membrane protein</topology>
    </subcellularLocation>
</comment>
<keyword evidence="6 8" id="KW-1133">Transmembrane helix</keyword>
<sequence>MQISDKLKNYDTLLFSAIAFYAIYLFTSYSGVGISPDSIMYTSAARSFVANGTLLTFNHIPIVDFPVFYPLFLAAISFITRVDPVAFGATLNMILFATLIFTSGWIMSRFVPVSHVYKWLVLAAIILNPGLLQVYSYLWSETLFILEVLFFLIVFRKYLLTHTVKWLVAAAAIAAVACVTRYAAVTIVGTGGLILLLDRKLPIKKKIGHILIYGFICISLLVSNLVFNAMHTGTVTGPREPSITSFGKNLFYFGSVFCEWMGMTPDMYPVFATPIAIIILVGFIAALAYNYTRRKLDSFENLAITFALIYGLFIVLSSTFSRYERINPRLLSPMYIPALWGYTSWGMLFLKRIAVKQTRTIVAAVFILLMLGYITKIYMVDKKRYNEQIADEYGNPGYTDNSWMESEFANYLRHIDKGMFNPKVTIYSDAHEAVYFFSGLSSYLVPHKFFKKDVAKFYQIKRFYLIWFNNLENPELINIKDIQKVKKLKVIKQFEEGAIYEYEGEMPTDAVTQKR</sequence>
<feature type="transmembrane region" description="Helical" evidence="8">
    <location>
        <begin position="12"/>
        <end position="34"/>
    </location>
</feature>
<evidence type="ECO:0008006" key="11">
    <source>
        <dbReference type="Google" id="ProtNLM"/>
    </source>
</evidence>